<reference evidence="4" key="1">
    <citation type="submission" date="2022-05" db="EMBL/GenBank/DDBJ databases">
        <title>Corynebacterium sp. TA-R-1 sp. nov., isolated from human feces.</title>
        <authorList>
            <person name="Shamsuzzaman M."/>
            <person name="Dahal R.H."/>
        </authorList>
    </citation>
    <scope>NUCLEOTIDE SEQUENCE</scope>
    <source>
        <strain evidence="4">TA-R-1</strain>
    </source>
</reference>
<protein>
    <submittedName>
        <fullName evidence="4">Glycosyl hydrolase</fullName>
    </submittedName>
</protein>
<dbReference type="Pfam" id="PF14310">
    <property type="entry name" value="Fn3-like"/>
    <property type="match status" value="1"/>
</dbReference>
<keyword evidence="5" id="KW-1185">Reference proteome</keyword>
<proteinExistence type="inferred from homology"/>
<dbReference type="Pfam" id="PF01915">
    <property type="entry name" value="Glyco_hydro_3_C"/>
    <property type="match status" value="1"/>
</dbReference>
<evidence type="ECO:0000313" key="4">
    <source>
        <dbReference type="EMBL" id="MCP1386841.1"/>
    </source>
</evidence>
<dbReference type="InterPro" id="IPR002772">
    <property type="entry name" value="Glyco_hydro_3_C"/>
</dbReference>
<evidence type="ECO:0000256" key="2">
    <source>
        <dbReference type="ARBA" id="ARBA00022801"/>
    </source>
</evidence>
<evidence type="ECO:0000259" key="3">
    <source>
        <dbReference type="SMART" id="SM01217"/>
    </source>
</evidence>
<dbReference type="Gene3D" id="3.40.50.1700">
    <property type="entry name" value="Glycoside hydrolase family 3 C-terminal domain"/>
    <property type="match status" value="2"/>
</dbReference>
<dbReference type="Proteomes" id="UP001204000">
    <property type="component" value="Unassembled WGS sequence"/>
</dbReference>
<organism evidence="4 5">
    <name type="scientific">Corynebacterium stercoris</name>
    <dbReference type="NCBI Taxonomy" id="2943490"/>
    <lineage>
        <taxon>Bacteria</taxon>
        <taxon>Bacillati</taxon>
        <taxon>Actinomycetota</taxon>
        <taxon>Actinomycetes</taxon>
        <taxon>Mycobacteriales</taxon>
        <taxon>Corynebacteriaceae</taxon>
        <taxon>Corynebacterium</taxon>
    </lineage>
</organism>
<gene>
    <name evidence="4" type="ORF">M5J20_01325</name>
</gene>
<dbReference type="SUPFAM" id="SSF51445">
    <property type="entry name" value="(Trans)glycosidases"/>
    <property type="match status" value="1"/>
</dbReference>
<dbReference type="InterPro" id="IPR036881">
    <property type="entry name" value="Glyco_hydro_3_C_sf"/>
</dbReference>
<dbReference type="InterPro" id="IPR026891">
    <property type="entry name" value="Fn3-like"/>
</dbReference>
<evidence type="ECO:0000256" key="1">
    <source>
        <dbReference type="ARBA" id="ARBA00005336"/>
    </source>
</evidence>
<sequence length="392" mass="41083">MEALPSTRGMTATFDFELIERYGEVLAAEAKRSGEDVAAAPPMRLPGGFSEDPFLTGVMGKHLIMGIQAAGVRAATGLPAGDPRNLIPYEMAVKDGQVACVTAEHPLLDDWGFRGSVIPNAPVPRVEGHAEVARMLAGRTITLLKNDGALLPLSPDIAGRILVLGPPMFAEGVREVLAELGAENPVVTDPSAEADTVIAVGSDAVPGAIVVLTSADPADTPWLDDVPAVLECYHPGQQGGRALADVLFGTVTPSGKLPAAYPAFPFGFGLSFTTFDVHTPEVTQTGRFVVVNVPVTNTGSVAGGEVPQVYADIPVASSAGGAVERRLVGFRRVEPAPSETAVAVIEIDAAWPNHPFSRWDDEAREWVLAEGDIVLHIGTSAADLPYTATVRF</sequence>
<dbReference type="InterPro" id="IPR013783">
    <property type="entry name" value="Ig-like_fold"/>
</dbReference>
<dbReference type="EMBL" id="JAMFTQ010000001">
    <property type="protein sequence ID" value="MCP1386841.1"/>
    <property type="molecule type" value="Genomic_DNA"/>
</dbReference>
<dbReference type="PANTHER" id="PTHR42715">
    <property type="entry name" value="BETA-GLUCOSIDASE"/>
    <property type="match status" value="1"/>
</dbReference>
<dbReference type="SMART" id="SM01217">
    <property type="entry name" value="Fn3_like"/>
    <property type="match status" value="1"/>
</dbReference>
<dbReference type="Gene3D" id="3.20.20.300">
    <property type="entry name" value="Glycoside hydrolase, family 3, N-terminal domain"/>
    <property type="match status" value="1"/>
</dbReference>
<name>A0ABT1FYM2_9CORY</name>
<keyword evidence="2 4" id="KW-0378">Hydrolase</keyword>
<accession>A0ABT1FYM2</accession>
<dbReference type="InterPro" id="IPR017853">
    <property type="entry name" value="GH"/>
</dbReference>
<dbReference type="SUPFAM" id="SSF52279">
    <property type="entry name" value="Beta-D-glucan exohydrolase, C-terminal domain"/>
    <property type="match status" value="1"/>
</dbReference>
<dbReference type="GO" id="GO:0016787">
    <property type="term" value="F:hydrolase activity"/>
    <property type="evidence" value="ECO:0007669"/>
    <property type="project" value="UniProtKB-KW"/>
</dbReference>
<evidence type="ECO:0000313" key="5">
    <source>
        <dbReference type="Proteomes" id="UP001204000"/>
    </source>
</evidence>
<dbReference type="InterPro" id="IPR036962">
    <property type="entry name" value="Glyco_hydro_3_N_sf"/>
</dbReference>
<dbReference type="Gene3D" id="2.60.40.10">
    <property type="entry name" value="Immunoglobulins"/>
    <property type="match status" value="1"/>
</dbReference>
<feature type="domain" description="Fibronectin type III-like" evidence="3">
    <location>
        <begin position="305"/>
        <end position="381"/>
    </location>
</feature>
<comment type="caution">
    <text evidence="4">The sequence shown here is derived from an EMBL/GenBank/DDBJ whole genome shotgun (WGS) entry which is preliminary data.</text>
</comment>
<dbReference type="RefSeq" id="WP_253575605.1">
    <property type="nucleotide sequence ID" value="NZ_JAMFTQ010000001.1"/>
</dbReference>
<comment type="similarity">
    <text evidence="1">Belongs to the glycosyl hydrolase 3 family.</text>
</comment>
<dbReference type="PANTHER" id="PTHR42715:SF10">
    <property type="entry name" value="BETA-GLUCOSIDASE"/>
    <property type="match status" value="1"/>
</dbReference>
<dbReference type="InterPro" id="IPR050288">
    <property type="entry name" value="Cellulose_deg_GH3"/>
</dbReference>